<evidence type="ECO:0000313" key="1">
    <source>
        <dbReference type="EMBL" id="KAF8439808.1"/>
    </source>
</evidence>
<proteinExistence type="predicted"/>
<reference evidence="1" key="1">
    <citation type="submission" date="2019-10" db="EMBL/GenBank/DDBJ databases">
        <authorList>
            <consortium name="DOE Joint Genome Institute"/>
            <person name="Kuo A."/>
            <person name="Miyauchi S."/>
            <person name="Kiss E."/>
            <person name="Drula E."/>
            <person name="Kohler A."/>
            <person name="Sanchez-Garcia M."/>
            <person name="Andreopoulos B."/>
            <person name="Barry K.W."/>
            <person name="Bonito G."/>
            <person name="Buee M."/>
            <person name="Carver A."/>
            <person name="Chen C."/>
            <person name="Cichocki N."/>
            <person name="Clum A."/>
            <person name="Culley D."/>
            <person name="Crous P.W."/>
            <person name="Fauchery L."/>
            <person name="Girlanda M."/>
            <person name="Hayes R."/>
            <person name="Keri Z."/>
            <person name="LaButti K."/>
            <person name="Lipzen A."/>
            <person name="Lombard V."/>
            <person name="Magnuson J."/>
            <person name="Maillard F."/>
            <person name="Morin E."/>
            <person name="Murat C."/>
            <person name="Nolan M."/>
            <person name="Ohm R."/>
            <person name="Pangilinan J."/>
            <person name="Pereira M."/>
            <person name="Perotto S."/>
            <person name="Peter M."/>
            <person name="Riley R."/>
            <person name="Sitrit Y."/>
            <person name="Stielow B."/>
            <person name="Szollosi G."/>
            <person name="Zifcakova L."/>
            <person name="Stursova M."/>
            <person name="Spatafora J.W."/>
            <person name="Tedersoo L."/>
            <person name="Vaario L.-M."/>
            <person name="Yamada A."/>
            <person name="Yan M."/>
            <person name="Wang P."/>
            <person name="Xu J."/>
            <person name="Bruns T."/>
            <person name="Baldrian P."/>
            <person name="Vilgalys R."/>
            <person name="Henrissat B."/>
            <person name="Grigoriev I.V."/>
            <person name="Hibbett D."/>
            <person name="Nagy L.G."/>
            <person name="Martin F.M."/>
        </authorList>
    </citation>
    <scope>NUCLEOTIDE SEQUENCE</scope>
    <source>
        <strain evidence="1">BED1</strain>
    </source>
</reference>
<name>A0AAD4GFF6_BOLED</name>
<dbReference type="EMBL" id="WHUW01000013">
    <property type="protein sequence ID" value="KAF8439808.1"/>
    <property type="molecule type" value="Genomic_DNA"/>
</dbReference>
<organism evidence="1 2">
    <name type="scientific">Boletus edulis BED1</name>
    <dbReference type="NCBI Taxonomy" id="1328754"/>
    <lineage>
        <taxon>Eukaryota</taxon>
        <taxon>Fungi</taxon>
        <taxon>Dikarya</taxon>
        <taxon>Basidiomycota</taxon>
        <taxon>Agaricomycotina</taxon>
        <taxon>Agaricomycetes</taxon>
        <taxon>Agaricomycetidae</taxon>
        <taxon>Boletales</taxon>
        <taxon>Boletineae</taxon>
        <taxon>Boletaceae</taxon>
        <taxon>Boletoideae</taxon>
        <taxon>Boletus</taxon>
    </lineage>
</organism>
<accession>A0AAD4GFF6</accession>
<gene>
    <name evidence="1" type="ORF">L210DRAFT_3540386</name>
</gene>
<dbReference type="Proteomes" id="UP001194468">
    <property type="component" value="Unassembled WGS sequence"/>
</dbReference>
<sequence>MMHHALQIQEILLNIFGHCRAPDEEHELFHVAAMARTCRIFKEPALDVLWEELYYTLSPLARCLPEASHKSSSGDYSFHRPLTQIEWDILRSYTRRVRSIDMEVGLTGTGLSRTSLISLSKPPGAEPLFSNVRYLRFQYTPEDKHLLLLPLPSLRVLVIHLADQRSFERSLKSFAKISPNLTRLLIYPYHDASNVDVDHVDPRIICRWQNLQTVCNMRLDVITLLSLYSQLLDPIIRLLSQIRLPAISDVSAFVEFRPSRRDLSSFLAGVQTSGSAHAVRTLWLAQHFNPCHAYVPEDRPVLVLEDLRPYMEFSNLRCINLAIEWKVDLTDSELLALASKWPHLEKLLINTEWGWNTQGGITPNGLLQLLQACRLLTRIALAIDTRGYTEIPPSPASLGLTLARLSFINVLDSLIEEECVPAITAFFLGVLPRSKCCFLAWNESAMNWNRDVCQTHWDDVCRQIEDAATQLHGDHDDQIHS</sequence>
<keyword evidence="2" id="KW-1185">Reference proteome</keyword>
<dbReference type="AlphaFoldDB" id="A0AAD4GFF6"/>
<dbReference type="InterPro" id="IPR032675">
    <property type="entry name" value="LRR_dom_sf"/>
</dbReference>
<evidence type="ECO:0008006" key="3">
    <source>
        <dbReference type="Google" id="ProtNLM"/>
    </source>
</evidence>
<comment type="caution">
    <text evidence="1">The sequence shown here is derived from an EMBL/GenBank/DDBJ whole genome shotgun (WGS) entry which is preliminary data.</text>
</comment>
<evidence type="ECO:0000313" key="2">
    <source>
        <dbReference type="Proteomes" id="UP001194468"/>
    </source>
</evidence>
<protein>
    <recommendedName>
        <fullName evidence="3">F-box domain-containing protein</fullName>
    </recommendedName>
</protein>
<reference evidence="1" key="2">
    <citation type="journal article" date="2020" name="Nat. Commun.">
        <title>Large-scale genome sequencing of mycorrhizal fungi provides insights into the early evolution of symbiotic traits.</title>
        <authorList>
            <person name="Miyauchi S."/>
            <person name="Kiss E."/>
            <person name="Kuo A."/>
            <person name="Drula E."/>
            <person name="Kohler A."/>
            <person name="Sanchez-Garcia M."/>
            <person name="Morin E."/>
            <person name="Andreopoulos B."/>
            <person name="Barry K.W."/>
            <person name="Bonito G."/>
            <person name="Buee M."/>
            <person name="Carver A."/>
            <person name="Chen C."/>
            <person name="Cichocki N."/>
            <person name="Clum A."/>
            <person name="Culley D."/>
            <person name="Crous P.W."/>
            <person name="Fauchery L."/>
            <person name="Girlanda M."/>
            <person name="Hayes R.D."/>
            <person name="Keri Z."/>
            <person name="LaButti K."/>
            <person name="Lipzen A."/>
            <person name="Lombard V."/>
            <person name="Magnuson J."/>
            <person name="Maillard F."/>
            <person name="Murat C."/>
            <person name="Nolan M."/>
            <person name="Ohm R.A."/>
            <person name="Pangilinan J."/>
            <person name="Pereira M.F."/>
            <person name="Perotto S."/>
            <person name="Peter M."/>
            <person name="Pfister S."/>
            <person name="Riley R."/>
            <person name="Sitrit Y."/>
            <person name="Stielow J.B."/>
            <person name="Szollosi G."/>
            <person name="Zifcakova L."/>
            <person name="Stursova M."/>
            <person name="Spatafora J.W."/>
            <person name="Tedersoo L."/>
            <person name="Vaario L.M."/>
            <person name="Yamada A."/>
            <person name="Yan M."/>
            <person name="Wang P."/>
            <person name="Xu J."/>
            <person name="Bruns T."/>
            <person name="Baldrian P."/>
            <person name="Vilgalys R."/>
            <person name="Dunand C."/>
            <person name="Henrissat B."/>
            <person name="Grigoriev I.V."/>
            <person name="Hibbett D."/>
            <person name="Nagy L.G."/>
            <person name="Martin F.M."/>
        </authorList>
    </citation>
    <scope>NUCLEOTIDE SEQUENCE</scope>
    <source>
        <strain evidence="1">BED1</strain>
    </source>
</reference>
<dbReference type="Gene3D" id="3.80.10.10">
    <property type="entry name" value="Ribonuclease Inhibitor"/>
    <property type="match status" value="1"/>
</dbReference>